<evidence type="ECO:0000256" key="7">
    <source>
        <dbReference type="ARBA" id="ARBA00022989"/>
    </source>
</evidence>
<dbReference type="EMBL" id="MCGT01000035">
    <property type="protein sequence ID" value="ORX47070.1"/>
    <property type="molecule type" value="Genomic_DNA"/>
</dbReference>
<comment type="similarity">
    <text evidence="2 11">Belongs to the mitochondrial carrier (TC 2.A.29) family.</text>
</comment>
<dbReference type="FunFam" id="1.50.40.10:FF:000010">
    <property type="entry name" value="Probable YHM1 (Mitochondrial carrier)"/>
    <property type="match status" value="1"/>
</dbReference>
<evidence type="ECO:0000256" key="6">
    <source>
        <dbReference type="ARBA" id="ARBA00022792"/>
    </source>
</evidence>
<keyword evidence="13" id="KW-1185">Reference proteome</keyword>
<evidence type="ECO:0000256" key="8">
    <source>
        <dbReference type="ARBA" id="ARBA00023128"/>
    </source>
</evidence>
<dbReference type="InterPro" id="IPR018108">
    <property type="entry name" value="MCP_transmembrane"/>
</dbReference>
<dbReference type="PANTHER" id="PTHR46974">
    <property type="entry name" value="MITOCHONDRIAL GTP/GDP CARRIER PROTEIN 1"/>
    <property type="match status" value="1"/>
</dbReference>
<evidence type="ECO:0000256" key="11">
    <source>
        <dbReference type="RuleBase" id="RU000488"/>
    </source>
</evidence>
<feature type="repeat" description="Solcar" evidence="10">
    <location>
        <begin position="221"/>
        <end position="303"/>
    </location>
</feature>
<dbReference type="Pfam" id="PF00153">
    <property type="entry name" value="Mito_carr"/>
    <property type="match status" value="2"/>
</dbReference>
<evidence type="ECO:0000313" key="12">
    <source>
        <dbReference type="EMBL" id="ORX47070.1"/>
    </source>
</evidence>
<keyword evidence="6" id="KW-0999">Mitochondrion inner membrane</keyword>
<dbReference type="AlphaFoldDB" id="A0A1X2G7K6"/>
<keyword evidence="3 11" id="KW-0813">Transport</keyword>
<dbReference type="Gene3D" id="1.50.40.10">
    <property type="entry name" value="Mitochondrial carrier domain"/>
    <property type="match status" value="1"/>
</dbReference>
<evidence type="ECO:0000256" key="1">
    <source>
        <dbReference type="ARBA" id="ARBA00004448"/>
    </source>
</evidence>
<comment type="subcellular location">
    <subcellularLocation>
        <location evidence="1">Mitochondrion inner membrane</location>
        <topology evidence="1">Multi-pass membrane protein</topology>
    </subcellularLocation>
</comment>
<proteinExistence type="inferred from homology"/>
<dbReference type="OrthoDB" id="409947at2759"/>
<dbReference type="SUPFAM" id="SSF103506">
    <property type="entry name" value="Mitochondrial carrier"/>
    <property type="match status" value="1"/>
</dbReference>
<evidence type="ECO:0000256" key="4">
    <source>
        <dbReference type="ARBA" id="ARBA00022692"/>
    </source>
</evidence>
<evidence type="ECO:0000256" key="10">
    <source>
        <dbReference type="PROSITE-ProRule" id="PRU00282"/>
    </source>
</evidence>
<organism evidence="12 13">
    <name type="scientific">Hesseltinella vesiculosa</name>
    <dbReference type="NCBI Taxonomy" id="101127"/>
    <lineage>
        <taxon>Eukaryota</taxon>
        <taxon>Fungi</taxon>
        <taxon>Fungi incertae sedis</taxon>
        <taxon>Mucoromycota</taxon>
        <taxon>Mucoromycotina</taxon>
        <taxon>Mucoromycetes</taxon>
        <taxon>Mucorales</taxon>
        <taxon>Cunninghamellaceae</taxon>
        <taxon>Hesseltinella</taxon>
    </lineage>
</organism>
<sequence length="318" mass="34634">MSPPVGGSKSESFTARFLGSASSGVLELVLFHPVDTVAKRLMSNQSKIFLPSNSFAQNKAALDVVLFKEAANQKFLQKYASLFPGLGFAAGYKVTQRVYKYGGQPFVRDYFDKHHRSLFLDTFGEKTGKTIMHATAGSVVGIGEIALLPLDVLKIKRQTNPEAFRGRGFLSIVRDEGWGLYRGAGWTAARNAPGSFALFGGSAFVKEYIFGLEDYSKATLFQNTCASVGGAVASITVAAPLDVVKTRIQNRNFENPESGMNIIKNLIKQEGFGGFFKGLTPKILVVGPKLMFSFTVAQQLIPKFDKMLRGESEQKATA</sequence>
<reference evidence="12 13" key="1">
    <citation type="submission" date="2016-07" db="EMBL/GenBank/DDBJ databases">
        <title>Pervasive Adenine N6-methylation of Active Genes in Fungi.</title>
        <authorList>
            <consortium name="DOE Joint Genome Institute"/>
            <person name="Mondo S.J."/>
            <person name="Dannebaum R.O."/>
            <person name="Kuo R.C."/>
            <person name="Labutti K."/>
            <person name="Haridas S."/>
            <person name="Kuo A."/>
            <person name="Salamov A."/>
            <person name="Ahrendt S.R."/>
            <person name="Lipzen A."/>
            <person name="Sullivan W."/>
            <person name="Andreopoulos W.B."/>
            <person name="Clum A."/>
            <person name="Lindquist E."/>
            <person name="Daum C."/>
            <person name="Ramamoorthy G.K."/>
            <person name="Gryganskyi A."/>
            <person name="Culley D."/>
            <person name="Magnuson J.K."/>
            <person name="James T.Y."/>
            <person name="O'Malley M.A."/>
            <person name="Stajich J.E."/>
            <person name="Spatafora J.W."/>
            <person name="Visel A."/>
            <person name="Grigoriev I.V."/>
        </authorList>
    </citation>
    <scope>NUCLEOTIDE SEQUENCE [LARGE SCALE GENOMIC DNA]</scope>
    <source>
        <strain evidence="12 13">NRRL 3301</strain>
    </source>
</reference>
<dbReference type="GO" id="GO:0001409">
    <property type="term" value="F:guanine nucleotide transmembrane transporter activity"/>
    <property type="evidence" value="ECO:0007669"/>
    <property type="project" value="EnsemblFungi"/>
</dbReference>
<evidence type="ECO:0000256" key="2">
    <source>
        <dbReference type="ARBA" id="ARBA00006375"/>
    </source>
</evidence>
<gene>
    <name evidence="12" type="ORF">DM01DRAFT_1410436</name>
</gene>
<evidence type="ECO:0000256" key="5">
    <source>
        <dbReference type="ARBA" id="ARBA00022737"/>
    </source>
</evidence>
<dbReference type="InterPro" id="IPR053042">
    <property type="entry name" value="Mito_GTP/GDP_Carrier"/>
</dbReference>
<dbReference type="GO" id="GO:0006879">
    <property type="term" value="P:intracellular iron ion homeostasis"/>
    <property type="evidence" value="ECO:0007669"/>
    <property type="project" value="EnsemblFungi"/>
</dbReference>
<accession>A0A1X2G7K6</accession>
<evidence type="ECO:0000256" key="3">
    <source>
        <dbReference type="ARBA" id="ARBA00022448"/>
    </source>
</evidence>
<keyword evidence="7" id="KW-1133">Transmembrane helix</keyword>
<keyword evidence="8" id="KW-0496">Mitochondrion</keyword>
<dbReference type="PANTHER" id="PTHR46974:SF1">
    <property type="entry name" value="MITOCHONDRIAL GTP_GDP CARRIER PROTEIN 1"/>
    <property type="match status" value="1"/>
</dbReference>
<evidence type="ECO:0000313" key="13">
    <source>
        <dbReference type="Proteomes" id="UP000242146"/>
    </source>
</evidence>
<keyword evidence="5" id="KW-0677">Repeat</keyword>
<keyword evidence="4 10" id="KW-0812">Transmembrane</keyword>
<dbReference type="STRING" id="101127.A0A1X2G7K6"/>
<dbReference type="PROSITE" id="PS50920">
    <property type="entry name" value="SOLCAR"/>
    <property type="match status" value="1"/>
</dbReference>
<protein>
    <submittedName>
        <fullName evidence="12">Mitochondrial carrier</fullName>
    </submittedName>
</protein>
<dbReference type="GO" id="GO:0005743">
    <property type="term" value="C:mitochondrial inner membrane"/>
    <property type="evidence" value="ECO:0007669"/>
    <property type="project" value="UniProtKB-SubCell"/>
</dbReference>
<keyword evidence="9 10" id="KW-0472">Membrane</keyword>
<dbReference type="InterPro" id="IPR023395">
    <property type="entry name" value="MCP_dom_sf"/>
</dbReference>
<comment type="caution">
    <text evidence="12">The sequence shown here is derived from an EMBL/GenBank/DDBJ whole genome shotgun (WGS) entry which is preliminary data.</text>
</comment>
<dbReference type="Proteomes" id="UP000242146">
    <property type="component" value="Unassembled WGS sequence"/>
</dbReference>
<name>A0A1X2G7K6_9FUNG</name>
<evidence type="ECO:0000256" key="9">
    <source>
        <dbReference type="ARBA" id="ARBA00023136"/>
    </source>
</evidence>